<comment type="cofactor">
    <cofactor evidence="2 13">
        <name>pyridoxal 5'-phosphate</name>
        <dbReference type="ChEBI" id="CHEBI:597326"/>
    </cofactor>
</comment>
<evidence type="ECO:0000256" key="11">
    <source>
        <dbReference type="ARBA" id="ARBA00023304"/>
    </source>
</evidence>
<keyword evidence="6 13" id="KW-0028">Amino-acid biosynthesis</keyword>
<dbReference type="CDD" id="cd04906">
    <property type="entry name" value="ACT_ThrD-I_1"/>
    <property type="match status" value="1"/>
</dbReference>
<dbReference type="Proteomes" id="UP000004621">
    <property type="component" value="Unassembled WGS sequence"/>
</dbReference>
<dbReference type="Pfam" id="PF00585">
    <property type="entry name" value="Thr_dehydrat_C"/>
    <property type="match status" value="2"/>
</dbReference>
<dbReference type="GO" id="GO:0009097">
    <property type="term" value="P:isoleucine biosynthetic process"/>
    <property type="evidence" value="ECO:0007669"/>
    <property type="project" value="UniProtKB-UniRule"/>
</dbReference>
<dbReference type="AlphaFoldDB" id="A0A9W5MYU8"/>
<dbReference type="GO" id="GO:0003941">
    <property type="term" value="F:L-serine ammonia-lyase activity"/>
    <property type="evidence" value="ECO:0007669"/>
    <property type="project" value="TreeGrafter"/>
</dbReference>
<dbReference type="InterPro" id="IPR045865">
    <property type="entry name" value="ACT-like_dom_sf"/>
</dbReference>
<comment type="caution">
    <text evidence="15">The sequence shown here is derived from an EMBL/GenBank/DDBJ whole genome shotgun (WGS) entry which is preliminary data.</text>
</comment>
<gene>
    <name evidence="13 15" type="primary">ilvA</name>
    <name evidence="15" type="ORF">NEISUBOT_05022</name>
</gene>
<dbReference type="Gene3D" id="3.40.1020.10">
    <property type="entry name" value="Biosynthetic Threonine Deaminase, Domain 3"/>
    <property type="match status" value="1"/>
</dbReference>
<dbReference type="PANTHER" id="PTHR48078:SF11">
    <property type="entry name" value="THREONINE DEHYDRATASE, MITOCHONDRIAL"/>
    <property type="match status" value="1"/>
</dbReference>
<dbReference type="EC" id="4.3.1.19" evidence="13"/>
<evidence type="ECO:0000256" key="1">
    <source>
        <dbReference type="ARBA" id="ARBA00001274"/>
    </source>
</evidence>
<dbReference type="GO" id="GO:0004794">
    <property type="term" value="F:threonine deaminase activity"/>
    <property type="evidence" value="ECO:0007669"/>
    <property type="project" value="UniProtKB-UniRule"/>
</dbReference>
<sequence length="507" mass="55394">MNHPLPLSDYLTRILTASVYDVAVETPLDLARSLSGRLNNQVLLKREDLQPVFSFKIRGAYNKMAKLPKEALDCGVIAASAGNHAQGVALSAQYLGCRAVIVMPETTPKIKIDAVKSRGGEVVLKGVSYNDAYDYAMELAEKEKLTYIAPFDDPDVIAGQGTIGMEILRQHRNINAIFVPIGGGGLAAGVAAFIKQVCPEIKVIGVQTDDSCCMKQSVEAGKIVHLKDVGLFSDGTAVKVVGEETFRLCKELLDEIITVNTDMLCGAIKDIFDDTRSITEPAGALALAGLKAYVAKNNIQGQNLVAVTSGANMNFHRLRHVSERSELGEGNEGIFAVTIPEEKGSFLKFINLLGSRNITEFNYRYGSDKNAHIFVGLQTAGAQDLAVISKQLADAGLPNVDLTNDEIAKIHIRYMVGGRTEKVSSERLVSFEFPERPGALSRFLNHMRAEWNITLFHYRNHGADYGRILVGIDVPESDNEAFADFLESLGYVYKEETDNPAYKLFLA</sequence>
<dbReference type="InterPro" id="IPR000634">
    <property type="entry name" value="Ser/Thr_deHydtase_PyrdxlP-BS"/>
</dbReference>
<dbReference type="PROSITE" id="PS00165">
    <property type="entry name" value="DEHYDRATASE_SER_THR"/>
    <property type="match status" value="1"/>
</dbReference>
<dbReference type="SUPFAM" id="SSF55021">
    <property type="entry name" value="ACT-like"/>
    <property type="match status" value="1"/>
</dbReference>
<evidence type="ECO:0000256" key="10">
    <source>
        <dbReference type="ARBA" id="ARBA00023239"/>
    </source>
</evidence>
<evidence type="ECO:0000256" key="6">
    <source>
        <dbReference type="ARBA" id="ARBA00022605"/>
    </source>
</evidence>
<keyword evidence="11 13" id="KW-0100">Branched-chain amino acid biosynthesis</keyword>
<comment type="similarity">
    <text evidence="4 13">Belongs to the serine/threonine dehydratase family.</text>
</comment>
<dbReference type="Gene3D" id="3.40.50.1100">
    <property type="match status" value="2"/>
</dbReference>
<dbReference type="GO" id="GO:0006567">
    <property type="term" value="P:L-threonine catabolic process"/>
    <property type="evidence" value="ECO:0007669"/>
    <property type="project" value="TreeGrafter"/>
</dbReference>
<dbReference type="InterPro" id="IPR050147">
    <property type="entry name" value="Ser/Thr_Dehydratase"/>
</dbReference>
<evidence type="ECO:0000256" key="8">
    <source>
        <dbReference type="ARBA" id="ARBA00022737"/>
    </source>
</evidence>
<evidence type="ECO:0000313" key="15">
    <source>
        <dbReference type="EMBL" id="EFC51529.1"/>
    </source>
</evidence>
<feature type="domain" description="ACT-like" evidence="14">
    <location>
        <begin position="427"/>
        <end position="498"/>
    </location>
</feature>
<dbReference type="NCBIfam" id="NF009130">
    <property type="entry name" value="PRK12483.1"/>
    <property type="match status" value="1"/>
</dbReference>
<evidence type="ECO:0000256" key="7">
    <source>
        <dbReference type="ARBA" id="ARBA00022624"/>
    </source>
</evidence>
<keyword evidence="9 13" id="KW-0663">Pyridoxal phosphate</keyword>
<dbReference type="FunFam" id="3.40.50.1100:FF:000008">
    <property type="entry name" value="L-threonine dehydratase"/>
    <property type="match status" value="1"/>
</dbReference>
<accession>A0A9W5MYU8</accession>
<dbReference type="FunFam" id="3.40.1020.10:FF:000001">
    <property type="entry name" value="L-threonine dehydratase"/>
    <property type="match status" value="1"/>
</dbReference>
<dbReference type="InterPro" id="IPR001721">
    <property type="entry name" value="TD_ACT-like"/>
</dbReference>
<evidence type="ECO:0000256" key="9">
    <source>
        <dbReference type="ARBA" id="ARBA00022898"/>
    </source>
</evidence>
<evidence type="ECO:0000256" key="12">
    <source>
        <dbReference type="ARBA" id="ARBA00025527"/>
    </source>
</evidence>
<dbReference type="GO" id="GO:0006565">
    <property type="term" value="P:L-serine catabolic process"/>
    <property type="evidence" value="ECO:0007669"/>
    <property type="project" value="TreeGrafter"/>
</dbReference>
<organism evidence="15 16">
    <name type="scientific">Neisseria subflava NJ9703</name>
    <dbReference type="NCBI Taxonomy" id="546268"/>
    <lineage>
        <taxon>Bacteria</taxon>
        <taxon>Pseudomonadati</taxon>
        <taxon>Pseudomonadota</taxon>
        <taxon>Betaproteobacteria</taxon>
        <taxon>Neisseriales</taxon>
        <taxon>Neisseriaceae</taxon>
        <taxon>Neisseria</taxon>
    </lineage>
</organism>
<reference evidence="15 16" key="1">
    <citation type="submission" date="2010-01" db="EMBL/GenBank/DDBJ databases">
        <authorList>
            <person name="Weinstock G."/>
            <person name="Sodergren E."/>
            <person name="Clifton S."/>
            <person name="Fulton L."/>
            <person name="Fulton B."/>
            <person name="Courtney L."/>
            <person name="Fronick C."/>
            <person name="Harrison M."/>
            <person name="Strong C."/>
            <person name="Farmer C."/>
            <person name="Delahaunty K."/>
            <person name="Markovic C."/>
            <person name="Hall O."/>
            <person name="Minx P."/>
            <person name="Tomlinson C."/>
            <person name="Mitreva M."/>
            <person name="Nelson J."/>
            <person name="Hou S."/>
            <person name="Wollam A."/>
            <person name="Pepin K.H."/>
            <person name="Johnson M."/>
            <person name="Bhonagiri V."/>
            <person name="Nash W.E."/>
            <person name="Warren W."/>
            <person name="Chinwalla A."/>
            <person name="Mardis E.R."/>
            <person name="Wilson R.K."/>
        </authorList>
    </citation>
    <scope>NUCLEOTIDE SEQUENCE [LARGE SCALE GENOMIC DNA]</scope>
    <source>
        <strain evidence="15 16">NJ9703</strain>
    </source>
</reference>
<dbReference type="Pfam" id="PF00291">
    <property type="entry name" value="PALP"/>
    <property type="match status" value="1"/>
</dbReference>
<dbReference type="EMBL" id="ACEO02000010">
    <property type="protein sequence ID" value="EFC51529.1"/>
    <property type="molecule type" value="Genomic_DNA"/>
</dbReference>
<dbReference type="RefSeq" id="WP_004520573.1">
    <property type="nucleotide sequence ID" value="NZ_ACEO02000010.1"/>
</dbReference>
<keyword evidence="10 13" id="KW-0456">Lyase</keyword>
<dbReference type="InterPro" id="IPR038110">
    <property type="entry name" value="TD_ACT-like_sf"/>
</dbReference>
<protein>
    <recommendedName>
        <fullName evidence="13">L-threonine dehydratase</fullName>
        <ecNumber evidence="13">4.3.1.19</ecNumber>
    </recommendedName>
    <alternativeName>
        <fullName evidence="13">Threonine deaminase</fullName>
    </alternativeName>
</protein>
<feature type="domain" description="ACT-like" evidence="14">
    <location>
        <begin position="333"/>
        <end position="404"/>
    </location>
</feature>
<dbReference type="CDD" id="cd04907">
    <property type="entry name" value="ACT_ThrD-I_2"/>
    <property type="match status" value="1"/>
</dbReference>
<keyword evidence="8" id="KW-0677">Repeat</keyword>
<dbReference type="InterPro" id="IPR036052">
    <property type="entry name" value="TrpB-like_PALP_sf"/>
</dbReference>
<comment type="function">
    <text evidence="12 13">Catalyzes the anaerobic formation of alpha-ketobutyrate and ammonia from threonine in a two-step reaction. The first step involved a dehydration of threonine and a production of enamine intermediates (aminocrotonate), which tautomerizes to its imine form (iminobutyrate). Both intermediates are unstable and short-lived. The second step is the nonenzymatic hydrolysis of the enamine/imine intermediates to form 2-ketobutyrate and free ammonia. In the low water environment of the cell, the second step is accelerated by RidA.</text>
</comment>
<evidence type="ECO:0000259" key="14">
    <source>
        <dbReference type="PROSITE" id="PS51672"/>
    </source>
</evidence>
<dbReference type="InterPro" id="IPR001926">
    <property type="entry name" value="TrpB-like_PALP"/>
</dbReference>
<dbReference type="InterPro" id="IPR005787">
    <property type="entry name" value="Thr_deHydtase_biosynth"/>
</dbReference>
<evidence type="ECO:0000313" key="16">
    <source>
        <dbReference type="Proteomes" id="UP000004621"/>
    </source>
</evidence>
<dbReference type="PANTHER" id="PTHR48078">
    <property type="entry name" value="THREONINE DEHYDRATASE, MITOCHONDRIAL-RELATED"/>
    <property type="match status" value="1"/>
</dbReference>
<evidence type="ECO:0000256" key="5">
    <source>
        <dbReference type="ARBA" id="ARBA00011881"/>
    </source>
</evidence>
<dbReference type="NCBIfam" id="TIGR01124">
    <property type="entry name" value="ilvA_2Cterm"/>
    <property type="match status" value="1"/>
</dbReference>
<evidence type="ECO:0000256" key="13">
    <source>
        <dbReference type="RuleBase" id="RU362012"/>
    </source>
</evidence>
<comment type="subunit">
    <text evidence="5 13">Homotetramer.</text>
</comment>
<comment type="pathway">
    <text evidence="3 13">Amino-acid biosynthesis; L-isoleucine biosynthesis; 2-oxobutanoate from L-threonine: step 1/1.</text>
</comment>
<comment type="catalytic activity">
    <reaction evidence="1 13">
        <text>L-threonine = 2-oxobutanoate + NH4(+)</text>
        <dbReference type="Rhea" id="RHEA:22108"/>
        <dbReference type="ChEBI" id="CHEBI:16763"/>
        <dbReference type="ChEBI" id="CHEBI:28938"/>
        <dbReference type="ChEBI" id="CHEBI:57926"/>
        <dbReference type="EC" id="4.3.1.19"/>
    </reaction>
</comment>
<proteinExistence type="inferred from homology"/>
<evidence type="ECO:0000256" key="4">
    <source>
        <dbReference type="ARBA" id="ARBA00010869"/>
    </source>
</evidence>
<keyword evidence="7 13" id="KW-0412">Isoleucine biosynthesis</keyword>
<evidence type="ECO:0000256" key="2">
    <source>
        <dbReference type="ARBA" id="ARBA00001933"/>
    </source>
</evidence>
<dbReference type="PROSITE" id="PS51672">
    <property type="entry name" value="ACT_LIKE"/>
    <property type="match status" value="2"/>
</dbReference>
<evidence type="ECO:0000256" key="3">
    <source>
        <dbReference type="ARBA" id="ARBA00004810"/>
    </source>
</evidence>
<dbReference type="NCBIfam" id="NF006674">
    <property type="entry name" value="PRK09224.1"/>
    <property type="match status" value="1"/>
</dbReference>
<dbReference type="GO" id="GO:0030170">
    <property type="term" value="F:pyridoxal phosphate binding"/>
    <property type="evidence" value="ECO:0007669"/>
    <property type="project" value="InterPro"/>
</dbReference>
<dbReference type="SUPFAM" id="SSF53686">
    <property type="entry name" value="Tryptophan synthase beta subunit-like PLP-dependent enzymes"/>
    <property type="match status" value="1"/>
</dbReference>
<dbReference type="CDD" id="cd01562">
    <property type="entry name" value="Thr-dehyd"/>
    <property type="match status" value="1"/>
</dbReference>
<name>A0A9W5MYU8_NEISU</name>